<proteinExistence type="predicted"/>
<keyword evidence="2" id="KW-1185">Reference proteome</keyword>
<name>A0ABP0P001_9DINO</name>
<gene>
    <name evidence="1" type="ORF">CCMP2556_LOCUS33409</name>
</gene>
<evidence type="ECO:0000313" key="1">
    <source>
        <dbReference type="EMBL" id="CAK9068030.1"/>
    </source>
</evidence>
<dbReference type="Gene3D" id="2.60.120.10">
    <property type="entry name" value="Jelly Rolls"/>
    <property type="match status" value="1"/>
</dbReference>
<dbReference type="InterPro" id="IPR014710">
    <property type="entry name" value="RmlC-like_jellyroll"/>
</dbReference>
<dbReference type="SUPFAM" id="SSF51182">
    <property type="entry name" value="RmlC-like cupins"/>
    <property type="match status" value="1"/>
</dbReference>
<sequence>MFKRLAVLIGVQRALCIPTNELREMAKPCAPGQECEMDGYVGSKVIFEDDLVRVWNFTLPPGGMTSLHRHDLDYHFIAIIPTQLEVYDWQGTRLFDFRAEGTKGFRVKGDLLEPTVGTLPTPLPRLHSALNIGLNDYYEVLVEHKHRPSEKSEL</sequence>
<comment type="caution">
    <text evidence="1">The sequence shown here is derived from an EMBL/GenBank/DDBJ whole genome shotgun (WGS) entry which is preliminary data.</text>
</comment>
<organism evidence="1 2">
    <name type="scientific">Durusdinium trenchii</name>
    <dbReference type="NCBI Taxonomy" id="1381693"/>
    <lineage>
        <taxon>Eukaryota</taxon>
        <taxon>Sar</taxon>
        <taxon>Alveolata</taxon>
        <taxon>Dinophyceae</taxon>
        <taxon>Suessiales</taxon>
        <taxon>Symbiodiniaceae</taxon>
        <taxon>Durusdinium</taxon>
    </lineage>
</organism>
<protein>
    <recommendedName>
        <fullName evidence="3">Cysteine dioxygenase</fullName>
    </recommendedName>
</protein>
<dbReference type="InterPro" id="IPR011051">
    <property type="entry name" value="RmlC_Cupin_sf"/>
</dbReference>
<dbReference type="Proteomes" id="UP001642484">
    <property type="component" value="Unassembled WGS sequence"/>
</dbReference>
<evidence type="ECO:0008006" key="3">
    <source>
        <dbReference type="Google" id="ProtNLM"/>
    </source>
</evidence>
<accession>A0ABP0P001</accession>
<reference evidence="1 2" key="1">
    <citation type="submission" date="2024-02" db="EMBL/GenBank/DDBJ databases">
        <authorList>
            <person name="Chen Y."/>
            <person name="Shah S."/>
            <person name="Dougan E. K."/>
            <person name="Thang M."/>
            <person name="Chan C."/>
        </authorList>
    </citation>
    <scope>NUCLEOTIDE SEQUENCE [LARGE SCALE GENOMIC DNA]</scope>
</reference>
<dbReference type="EMBL" id="CAXAMN010022284">
    <property type="protein sequence ID" value="CAK9068030.1"/>
    <property type="molecule type" value="Genomic_DNA"/>
</dbReference>
<evidence type="ECO:0000313" key="2">
    <source>
        <dbReference type="Proteomes" id="UP001642484"/>
    </source>
</evidence>